<reference evidence="2 3" key="1">
    <citation type="journal article" date="2017" name="Genome Announc.">
        <title>Draft Genome Sequences of Salinivibrio proteolyticus, Salinivibrio sharmensis, Salinivibrio siamensis, Salinivibrio costicola subsp. alcaliphilus, Salinivibrio costicola subsp. vallismortis, and 29 New Isolates Belonging to the Genus Salinivibrio.</title>
        <authorList>
            <person name="Lopez-Hermoso C."/>
            <person name="de la Haba R.R."/>
            <person name="Sanchez-Porro C."/>
            <person name="Bayliss S.C."/>
            <person name="Feil E.J."/>
            <person name="Ventosa A."/>
        </authorList>
    </citation>
    <scope>NUCLEOTIDE SEQUENCE [LARGE SCALE GENOMIC DNA]</scope>
    <source>
        <strain evidence="2 3">JCM 14472</strain>
    </source>
</reference>
<dbReference type="InterPro" id="IPR012349">
    <property type="entry name" value="Split_barrel_FMN-bd"/>
</dbReference>
<dbReference type="RefSeq" id="WP_046075662.1">
    <property type="nucleotide sequence ID" value="NZ_MUFB01000011.1"/>
</dbReference>
<dbReference type="InterPro" id="IPR009875">
    <property type="entry name" value="PilZ_domain"/>
</dbReference>
<dbReference type="Proteomes" id="UP000189410">
    <property type="component" value="Unassembled WGS sequence"/>
</dbReference>
<feature type="domain" description="PilZ" evidence="1">
    <location>
        <begin position="126"/>
        <end position="217"/>
    </location>
</feature>
<sequence length="251" mass="27441">MPRKEQLNAIEKNQEAIALAVTHAVLKLGVATLVRVHIQTPTKALFRFNGLLIGSDGQRFCYLQLPKLSSQQKKQYFGAGYSLRLHGVSADGSLIRFGGKVQGLMEAHHTLLCVELVRDGASATPLRQDKRFNVELSAALNIDGKASVPVTIHDLSVGGCLFSYRAIGLQIDEEQNAALSLTGIPASQALTMSGVILSHRLKGERYHCGLKFDDRSKSRSAWLVTNLDYDGELYRLSIPHNDGELTSSLSI</sequence>
<dbReference type="SUPFAM" id="SSF141371">
    <property type="entry name" value="PilZ domain-like"/>
    <property type="match status" value="2"/>
</dbReference>
<evidence type="ECO:0000313" key="3">
    <source>
        <dbReference type="Proteomes" id="UP000189410"/>
    </source>
</evidence>
<comment type="caution">
    <text evidence="2">The sequence shown here is derived from an EMBL/GenBank/DDBJ whole genome shotgun (WGS) entry which is preliminary data.</text>
</comment>
<organism evidence="2 3">
    <name type="scientific">Salinivibrio siamensis</name>
    <dbReference type="NCBI Taxonomy" id="414286"/>
    <lineage>
        <taxon>Bacteria</taxon>
        <taxon>Pseudomonadati</taxon>
        <taxon>Pseudomonadota</taxon>
        <taxon>Gammaproteobacteria</taxon>
        <taxon>Vibrionales</taxon>
        <taxon>Vibrionaceae</taxon>
        <taxon>Salinivibrio</taxon>
    </lineage>
</organism>
<dbReference type="Pfam" id="PF07238">
    <property type="entry name" value="PilZ"/>
    <property type="match status" value="1"/>
</dbReference>
<accession>A0ABX3KA34</accession>
<dbReference type="EMBL" id="MUFB01000011">
    <property type="protein sequence ID" value="OOE85735.1"/>
    <property type="molecule type" value="Genomic_DNA"/>
</dbReference>
<dbReference type="Gene3D" id="2.30.110.10">
    <property type="entry name" value="Electron Transport, Fmn-binding Protein, Chain A"/>
    <property type="match status" value="1"/>
</dbReference>
<proteinExistence type="predicted"/>
<dbReference type="Gene3D" id="2.40.10.220">
    <property type="entry name" value="predicted glycosyltransferase like domains"/>
    <property type="match status" value="1"/>
</dbReference>
<gene>
    <name evidence="2" type="ORF">BZG73_07680</name>
</gene>
<keyword evidence="3" id="KW-1185">Reference proteome</keyword>
<name>A0ABX3KA34_9GAMM</name>
<protein>
    <submittedName>
        <fullName evidence="2">PilZ domain-containing protein</fullName>
    </submittedName>
</protein>
<evidence type="ECO:0000259" key="1">
    <source>
        <dbReference type="Pfam" id="PF07238"/>
    </source>
</evidence>
<evidence type="ECO:0000313" key="2">
    <source>
        <dbReference type="EMBL" id="OOE85735.1"/>
    </source>
</evidence>